<protein>
    <submittedName>
        <fullName evidence="5">Carbon monoxide dehydrogenase</fullName>
    </submittedName>
</protein>
<dbReference type="Gene3D" id="3.30.390.50">
    <property type="entry name" value="CO dehydrogenase flavoprotein, C-terminal domain"/>
    <property type="match status" value="1"/>
</dbReference>
<feature type="domain" description="FAD-binding PCMH-type" evidence="4">
    <location>
        <begin position="1"/>
        <end position="170"/>
    </location>
</feature>
<dbReference type="Pfam" id="PF00941">
    <property type="entry name" value="FAD_binding_5"/>
    <property type="match status" value="1"/>
</dbReference>
<dbReference type="PANTHER" id="PTHR42659:SF2">
    <property type="entry name" value="XANTHINE DEHYDROGENASE SUBUNIT C-RELATED"/>
    <property type="match status" value="1"/>
</dbReference>
<accession>A0A2A5WCD4</accession>
<dbReference type="Proteomes" id="UP000219329">
    <property type="component" value="Unassembled WGS sequence"/>
</dbReference>
<dbReference type="InterPro" id="IPR036318">
    <property type="entry name" value="FAD-bd_PCMH-like_sf"/>
</dbReference>
<keyword evidence="3" id="KW-0560">Oxidoreductase</keyword>
<keyword evidence="2" id="KW-0274">FAD</keyword>
<sequence length="264" mass="27600">MYNFSYQKVSSVADAVEAMQKSEDGKFVAGGQTMLPTMKHRLASPSDLIDLAGVGELVGISVDEETVTIGAMTSHAAVAASSEVQDAIPALAKLAGNIGDPAVRNRGTIGGSIANNDPAADYPAAVIALGATVTTNKRDIPGDEFFIGMFETALAEDEVIVSVSFPKAGTAAYMKFENPASRYAIVGVFLVKFIDGVRVGVTGATACAHRGMRLEEALNGSFTADAIDSVELPIEKMNADIHASAEYRAHLVKVMTKRAVEACA</sequence>
<dbReference type="GO" id="GO:0071949">
    <property type="term" value="F:FAD binding"/>
    <property type="evidence" value="ECO:0007669"/>
    <property type="project" value="InterPro"/>
</dbReference>
<evidence type="ECO:0000256" key="3">
    <source>
        <dbReference type="ARBA" id="ARBA00023002"/>
    </source>
</evidence>
<dbReference type="InterPro" id="IPR016167">
    <property type="entry name" value="FAD-bd_PCMH_sub1"/>
</dbReference>
<dbReference type="SUPFAM" id="SSF56176">
    <property type="entry name" value="FAD-binding/transporter-associated domain-like"/>
    <property type="match status" value="1"/>
</dbReference>
<dbReference type="SMART" id="SM01092">
    <property type="entry name" value="CO_deh_flav_C"/>
    <property type="match status" value="1"/>
</dbReference>
<gene>
    <name evidence="5" type="ORF">CNF02_06195</name>
</gene>
<evidence type="ECO:0000256" key="2">
    <source>
        <dbReference type="ARBA" id="ARBA00022827"/>
    </source>
</evidence>
<dbReference type="InterPro" id="IPR016166">
    <property type="entry name" value="FAD-bd_PCMH"/>
</dbReference>
<proteinExistence type="predicted"/>
<comment type="caution">
    <text evidence="5">The sequence shown here is derived from an EMBL/GenBank/DDBJ whole genome shotgun (WGS) entry which is preliminary data.</text>
</comment>
<evidence type="ECO:0000313" key="5">
    <source>
        <dbReference type="EMBL" id="PDH33944.1"/>
    </source>
</evidence>
<dbReference type="GO" id="GO:0016491">
    <property type="term" value="F:oxidoreductase activity"/>
    <property type="evidence" value="ECO:0007669"/>
    <property type="project" value="UniProtKB-KW"/>
</dbReference>
<dbReference type="Gene3D" id="3.30.43.10">
    <property type="entry name" value="Uridine Diphospho-n-acetylenolpyruvylglucosamine Reductase, domain 2"/>
    <property type="match status" value="1"/>
</dbReference>
<dbReference type="AlphaFoldDB" id="A0A2A5WCD4"/>
<dbReference type="PANTHER" id="PTHR42659">
    <property type="entry name" value="XANTHINE DEHYDROGENASE SUBUNIT C-RELATED"/>
    <property type="match status" value="1"/>
</dbReference>
<organism evidence="5 6">
    <name type="scientific">OM182 bacterium MED-G28</name>
    <dbReference type="NCBI Taxonomy" id="1986256"/>
    <lineage>
        <taxon>Bacteria</taxon>
        <taxon>Pseudomonadati</taxon>
        <taxon>Pseudomonadota</taxon>
        <taxon>Gammaproteobacteria</taxon>
        <taxon>OMG group</taxon>
        <taxon>OM182 clade</taxon>
    </lineage>
</organism>
<dbReference type="SUPFAM" id="SSF55447">
    <property type="entry name" value="CO dehydrogenase flavoprotein C-terminal domain-like"/>
    <property type="match status" value="1"/>
</dbReference>
<dbReference type="InterPro" id="IPR016169">
    <property type="entry name" value="FAD-bd_PCMH_sub2"/>
</dbReference>
<dbReference type="InterPro" id="IPR002346">
    <property type="entry name" value="Mopterin_DH_FAD-bd"/>
</dbReference>
<evidence type="ECO:0000256" key="1">
    <source>
        <dbReference type="ARBA" id="ARBA00022630"/>
    </source>
</evidence>
<dbReference type="InterPro" id="IPR005107">
    <property type="entry name" value="CO_DH_flav_C"/>
</dbReference>
<evidence type="ECO:0000259" key="4">
    <source>
        <dbReference type="PROSITE" id="PS51387"/>
    </source>
</evidence>
<dbReference type="EMBL" id="NTJZ01000005">
    <property type="protein sequence ID" value="PDH33944.1"/>
    <property type="molecule type" value="Genomic_DNA"/>
</dbReference>
<dbReference type="InterPro" id="IPR036683">
    <property type="entry name" value="CO_DH_flav_C_dom_sf"/>
</dbReference>
<dbReference type="InterPro" id="IPR051312">
    <property type="entry name" value="Diverse_Substr_Oxidored"/>
</dbReference>
<name>A0A2A5WCD4_9GAMM</name>
<reference evidence="5 6" key="1">
    <citation type="submission" date="2017-08" db="EMBL/GenBank/DDBJ databases">
        <title>Fine stratification of microbial communities through a metagenomic profile of the photic zone.</title>
        <authorList>
            <person name="Haro-Moreno J.M."/>
            <person name="Lopez-Perez M."/>
            <person name="De La Torre J."/>
            <person name="Picazo A."/>
            <person name="Camacho A."/>
            <person name="Rodriguez-Valera F."/>
        </authorList>
    </citation>
    <scope>NUCLEOTIDE SEQUENCE [LARGE SCALE GENOMIC DNA]</scope>
    <source>
        <strain evidence="5">MED-G28</strain>
    </source>
</reference>
<dbReference type="PROSITE" id="PS51387">
    <property type="entry name" value="FAD_PCMH"/>
    <property type="match status" value="1"/>
</dbReference>
<keyword evidence="1" id="KW-0285">Flavoprotein</keyword>
<dbReference type="Gene3D" id="3.30.465.10">
    <property type="match status" value="1"/>
</dbReference>
<evidence type="ECO:0000313" key="6">
    <source>
        <dbReference type="Proteomes" id="UP000219329"/>
    </source>
</evidence>